<name>A0ABQ5SKQ6_9CHLO</name>
<reference evidence="1 2" key="1">
    <citation type="journal article" date="2023" name="IScience">
        <title>Expanded male sex-determining region conserved during the evolution of homothallism in the green alga Volvox.</title>
        <authorList>
            <person name="Yamamoto K."/>
            <person name="Matsuzaki R."/>
            <person name="Mahakham W."/>
            <person name="Heman W."/>
            <person name="Sekimoto H."/>
            <person name="Kawachi M."/>
            <person name="Minakuchi Y."/>
            <person name="Toyoda A."/>
            <person name="Nozaki H."/>
        </authorList>
    </citation>
    <scope>NUCLEOTIDE SEQUENCE [LARGE SCALE GENOMIC DNA]</scope>
    <source>
        <strain evidence="1 2">NIES-4468</strain>
    </source>
</reference>
<comment type="caution">
    <text evidence="1">The sequence shown here is derived from an EMBL/GenBank/DDBJ whole genome shotgun (WGS) entry which is preliminary data.</text>
</comment>
<gene>
    <name evidence="1" type="ORF">VaNZ11_015497</name>
</gene>
<dbReference type="EMBL" id="BSDZ01000094">
    <property type="protein sequence ID" value="GLI70575.1"/>
    <property type="molecule type" value="Genomic_DNA"/>
</dbReference>
<evidence type="ECO:0000313" key="1">
    <source>
        <dbReference type="EMBL" id="GLI70575.1"/>
    </source>
</evidence>
<evidence type="ECO:0000313" key="2">
    <source>
        <dbReference type="Proteomes" id="UP001165090"/>
    </source>
</evidence>
<feature type="non-terminal residue" evidence="1">
    <location>
        <position position="1"/>
    </location>
</feature>
<accession>A0ABQ5SKQ6</accession>
<organism evidence="1 2">
    <name type="scientific">Volvox africanus</name>
    <dbReference type="NCBI Taxonomy" id="51714"/>
    <lineage>
        <taxon>Eukaryota</taxon>
        <taxon>Viridiplantae</taxon>
        <taxon>Chlorophyta</taxon>
        <taxon>core chlorophytes</taxon>
        <taxon>Chlorophyceae</taxon>
        <taxon>CS clade</taxon>
        <taxon>Chlamydomonadales</taxon>
        <taxon>Volvocaceae</taxon>
        <taxon>Volvox</taxon>
    </lineage>
</organism>
<dbReference type="Proteomes" id="UP001165090">
    <property type="component" value="Unassembled WGS sequence"/>
</dbReference>
<sequence length="114" mass="12301">YHPSWVPYTTSWYRDRSSLGRLVKSSAEIVQAFSSLSVVTAQATLTAQRAQATQAALLQMDIDHDLPPADIPLDMETLPEELSAAIFAAATTVSTPQTLRSGTPAQSLRSIANQ</sequence>
<proteinExistence type="predicted"/>
<keyword evidence="2" id="KW-1185">Reference proteome</keyword>
<feature type="non-terminal residue" evidence="1">
    <location>
        <position position="114"/>
    </location>
</feature>
<protein>
    <submittedName>
        <fullName evidence="1">Uncharacterized protein</fullName>
    </submittedName>
</protein>